<protein>
    <recommendedName>
        <fullName evidence="4">SH3 domain-containing protein</fullName>
    </recommendedName>
</protein>
<gene>
    <name evidence="2" type="ORF">H2201_000863</name>
</gene>
<evidence type="ECO:0000313" key="3">
    <source>
        <dbReference type="Proteomes" id="UP001172684"/>
    </source>
</evidence>
<feature type="region of interest" description="Disordered" evidence="1">
    <location>
        <begin position="137"/>
        <end position="216"/>
    </location>
</feature>
<proteinExistence type="predicted"/>
<dbReference type="EMBL" id="JAPDRL010000004">
    <property type="protein sequence ID" value="KAJ9669037.1"/>
    <property type="molecule type" value="Genomic_DNA"/>
</dbReference>
<reference evidence="2" key="1">
    <citation type="submission" date="2022-10" db="EMBL/GenBank/DDBJ databases">
        <title>Culturing micro-colonial fungi from biological soil crusts in the Mojave desert and describing Neophaeococcomyces mojavensis, and introducing the new genera and species Taxawa tesnikishii.</title>
        <authorList>
            <person name="Kurbessoian T."/>
            <person name="Stajich J.E."/>
        </authorList>
    </citation>
    <scope>NUCLEOTIDE SEQUENCE</scope>
    <source>
        <strain evidence="2">TK_1</strain>
    </source>
</reference>
<sequence length="235" mass="25133">MAFPITPIATDLASLSMLASLSEPPSADSNAEYSPGGTAIKLRSGSVLTVITPEQNAWQRSLYMHGPVRLQKPAVLLKKNSIASLDAFQDALESHEEETSRRPLDDTSLDDLVDFMDSFGFELVSFELDEYWGTGLKPQRALPASGERRPTLPGERRPTLPGSPFKEQFLFASPIGAHSTRTPSPDKRRMLSLAPDQPEKPLPALPPPGSATTANSVAKGATVVVAVVAEAKSAG</sequence>
<keyword evidence="3" id="KW-1185">Reference proteome</keyword>
<name>A0ABQ9P9H8_9PEZI</name>
<comment type="caution">
    <text evidence="2">The sequence shown here is derived from an EMBL/GenBank/DDBJ whole genome shotgun (WGS) entry which is preliminary data.</text>
</comment>
<organism evidence="2 3">
    <name type="scientific">Coniosporium apollinis</name>
    <dbReference type="NCBI Taxonomy" id="61459"/>
    <lineage>
        <taxon>Eukaryota</taxon>
        <taxon>Fungi</taxon>
        <taxon>Dikarya</taxon>
        <taxon>Ascomycota</taxon>
        <taxon>Pezizomycotina</taxon>
        <taxon>Dothideomycetes</taxon>
        <taxon>Dothideomycetes incertae sedis</taxon>
        <taxon>Coniosporium</taxon>
    </lineage>
</organism>
<feature type="compositionally biased region" description="Basic and acidic residues" evidence="1">
    <location>
        <begin position="146"/>
        <end position="158"/>
    </location>
</feature>
<dbReference type="Proteomes" id="UP001172684">
    <property type="component" value="Unassembled WGS sequence"/>
</dbReference>
<accession>A0ABQ9P9H8</accession>
<evidence type="ECO:0008006" key="4">
    <source>
        <dbReference type="Google" id="ProtNLM"/>
    </source>
</evidence>
<evidence type="ECO:0000256" key="1">
    <source>
        <dbReference type="SAM" id="MobiDB-lite"/>
    </source>
</evidence>
<feature type="compositionally biased region" description="Pro residues" evidence="1">
    <location>
        <begin position="200"/>
        <end position="209"/>
    </location>
</feature>
<evidence type="ECO:0000313" key="2">
    <source>
        <dbReference type="EMBL" id="KAJ9669037.1"/>
    </source>
</evidence>